<dbReference type="AlphaFoldDB" id="A0A5C5WQ79"/>
<feature type="binding site" evidence="9 12">
    <location>
        <begin position="267"/>
        <end position="270"/>
    </location>
    <ligand>
        <name>substrate</name>
    </ligand>
</feature>
<dbReference type="EMBL" id="SJPI01000001">
    <property type="protein sequence ID" value="TWT52936.1"/>
    <property type="molecule type" value="Genomic_DNA"/>
</dbReference>
<feature type="domain" description="BPG-independent PGAM N-terminal" evidence="16">
    <location>
        <begin position="87"/>
        <end position="311"/>
    </location>
</feature>
<dbReference type="NCBIfam" id="TIGR01307">
    <property type="entry name" value="pgm_bpd_ind"/>
    <property type="match status" value="1"/>
</dbReference>
<dbReference type="HAMAP" id="MF_01038">
    <property type="entry name" value="GpmI"/>
    <property type="match status" value="1"/>
</dbReference>
<keyword evidence="8 9" id="KW-0413">Isomerase</keyword>
<comment type="catalytic activity">
    <reaction evidence="1 9">
        <text>(2R)-2-phosphoglycerate = (2R)-3-phosphoglycerate</text>
        <dbReference type="Rhea" id="RHEA:15901"/>
        <dbReference type="ChEBI" id="CHEBI:58272"/>
        <dbReference type="ChEBI" id="CHEBI:58289"/>
        <dbReference type="EC" id="5.4.2.12"/>
    </reaction>
</comment>
<evidence type="ECO:0000256" key="11">
    <source>
        <dbReference type="PIRSR" id="PIRSR001492-1"/>
    </source>
</evidence>
<feature type="binding site" evidence="9 12">
    <location>
        <position position="192"/>
    </location>
    <ligand>
        <name>substrate</name>
    </ligand>
</feature>
<comment type="similarity">
    <text evidence="4 9">Belongs to the BPG-independent phosphoglycerate mutase family.</text>
</comment>
<feature type="binding site" evidence="9 12">
    <location>
        <position position="198"/>
    </location>
    <ligand>
        <name>substrate</name>
    </ligand>
</feature>
<feature type="active site" description="Phosphoserine intermediate" evidence="9 11">
    <location>
        <position position="67"/>
    </location>
</feature>
<evidence type="ECO:0000256" key="1">
    <source>
        <dbReference type="ARBA" id="ARBA00000370"/>
    </source>
</evidence>
<dbReference type="InterPro" id="IPR036646">
    <property type="entry name" value="PGAM_B_sf"/>
</dbReference>
<dbReference type="SUPFAM" id="SSF64158">
    <property type="entry name" value="2,3-Bisphosphoglycerate-independent phosphoglycerate mutase, substrate-binding domain"/>
    <property type="match status" value="1"/>
</dbReference>
<dbReference type="GO" id="GO:0006007">
    <property type="term" value="P:glucose catabolic process"/>
    <property type="evidence" value="ECO:0007669"/>
    <property type="project" value="InterPro"/>
</dbReference>
<dbReference type="UniPathway" id="UPA00109">
    <property type="reaction ID" value="UER00186"/>
</dbReference>
<dbReference type="GO" id="GO:0030145">
    <property type="term" value="F:manganese ion binding"/>
    <property type="evidence" value="ECO:0007669"/>
    <property type="project" value="UniProtKB-UniRule"/>
</dbReference>
<feature type="binding site" evidence="9 12">
    <location>
        <position position="128"/>
    </location>
    <ligand>
        <name>substrate</name>
    </ligand>
</feature>
<dbReference type="InterPro" id="IPR011258">
    <property type="entry name" value="BPG-indep_PGM_N"/>
</dbReference>
<feature type="binding site" evidence="9 13">
    <location>
        <position position="477"/>
    </location>
    <ligand>
        <name>Mn(2+)</name>
        <dbReference type="ChEBI" id="CHEBI:29035"/>
        <label>1</label>
    </ligand>
</feature>
<feature type="binding site" evidence="9 13">
    <location>
        <position position="14"/>
    </location>
    <ligand>
        <name>Mn(2+)</name>
        <dbReference type="ChEBI" id="CHEBI:29035"/>
        <label>2</label>
    </ligand>
</feature>
<dbReference type="PIRSF" id="PIRSF001492">
    <property type="entry name" value="IPGAM"/>
    <property type="match status" value="1"/>
</dbReference>
<dbReference type="RefSeq" id="WP_146513231.1">
    <property type="nucleotide sequence ID" value="NZ_SJPI01000001.1"/>
</dbReference>
<feature type="binding site" evidence="9 13">
    <location>
        <position position="67"/>
    </location>
    <ligand>
        <name>Mn(2+)</name>
        <dbReference type="ChEBI" id="CHEBI:29035"/>
        <label>2</label>
    </ligand>
</feature>
<dbReference type="InterPro" id="IPR005995">
    <property type="entry name" value="Pgm_bpd_ind"/>
</dbReference>
<evidence type="ECO:0000256" key="12">
    <source>
        <dbReference type="PIRSR" id="PIRSR001492-2"/>
    </source>
</evidence>
<evidence type="ECO:0000313" key="18">
    <source>
        <dbReference type="Proteomes" id="UP000316598"/>
    </source>
</evidence>
<evidence type="ECO:0000256" key="2">
    <source>
        <dbReference type="ARBA" id="ARBA00002315"/>
    </source>
</evidence>
<dbReference type="GO" id="GO:0004619">
    <property type="term" value="F:phosphoglycerate mutase activity"/>
    <property type="evidence" value="ECO:0007669"/>
    <property type="project" value="UniProtKB-UniRule"/>
</dbReference>
<evidence type="ECO:0000256" key="5">
    <source>
        <dbReference type="ARBA" id="ARBA00022723"/>
    </source>
</evidence>
<feature type="binding site" evidence="9 13">
    <location>
        <position position="458"/>
    </location>
    <ligand>
        <name>Mn(2+)</name>
        <dbReference type="ChEBI" id="CHEBI:29035"/>
        <label>2</label>
    </ligand>
</feature>
<dbReference type="Gene3D" id="3.40.720.10">
    <property type="entry name" value="Alkaline Phosphatase, subunit A"/>
    <property type="match status" value="1"/>
</dbReference>
<protein>
    <recommendedName>
        <fullName evidence="9 10">2,3-bisphosphoglycerate-independent phosphoglycerate mutase</fullName>
        <shortName evidence="9">BPG-independent PGAM</shortName>
        <shortName evidence="9">Phosphoglyceromutase</shortName>
        <shortName evidence="9">iPGM</shortName>
        <ecNumber evidence="9 10">5.4.2.12</ecNumber>
    </recommendedName>
</protein>
<accession>A0A5C5WQ79</accession>
<dbReference type="SUPFAM" id="SSF53649">
    <property type="entry name" value="Alkaline phosphatase-like"/>
    <property type="match status" value="1"/>
</dbReference>
<dbReference type="OrthoDB" id="9800863at2"/>
<sequence length="529" mass="57138">MQVRRKPVVLIIRDGWGENPNRDADATNAIVQANTPVSDKLMSDYPNTLVKTSGEDVGLPAGVMGNSEVGHQNIGAGRIVDQEVMRITRAIRSGAFFTNPTITAAVEHVKSTGGTLHLLGLMSDGRVHSDIEHAYAFIQVAKDAGLGRDGLAIHAITDGRDTSPTSGVKFVRSVEEKCKEIGAGHVASVIGRYFAMDRDFRWDRVQQAYDLLTKGSDRTANSAAEAVQNYYDNPTTASVTGDEFVAATTIERSLVKDGDAVIFMNYRGDRPRELTKAFVYDDAAWASIEGGGFDRGKKIDNLYFATMAGYETGLPVHVIFEKPAKMPHILGEYVSSLGLHQFRCAETEKYPHVTFFFNDYRDEPFNEEDRGMAQSPRDVSTYDQKPEMSAEEVADKVLNEIDKGEADLIVVNFANGDMVGHTGVLAAAVSAVETVDACVGKVVDATLAKGGSLIVTADHGNCEQMIDPETGGPHTAHTTFDVPLIVVEPGLEGKTLRSGGRLADIAPTVLALMGLPKPEEMTGESLVEV</sequence>
<reference evidence="17 18" key="1">
    <citation type="submission" date="2019-02" db="EMBL/GenBank/DDBJ databases">
        <title>Deep-cultivation of Planctomycetes and their phenomic and genomic characterization uncovers novel biology.</title>
        <authorList>
            <person name="Wiegand S."/>
            <person name="Jogler M."/>
            <person name="Boedeker C."/>
            <person name="Pinto D."/>
            <person name="Vollmers J."/>
            <person name="Rivas-Marin E."/>
            <person name="Kohn T."/>
            <person name="Peeters S.H."/>
            <person name="Heuer A."/>
            <person name="Rast P."/>
            <person name="Oberbeckmann S."/>
            <person name="Bunk B."/>
            <person name="Jeske O."/>
            <person name="Meyerdierks A."/>
            <person name="Storesund J.E."/>
            <person name="Kallscheuer N."/>
            <person name="Luecker S."/>
            <person name="Lage O.M."/>
            <person name="Pohl T."/>
            <person name="Merkel B.J."/>
            <person name="Hornburger P."/>
            <person name="Mueller R.-W."/>
            <person name="Bruemmer F."/>
            <person name="Labrenz M."/>
            <person name="Spormann A.M."/>
            <person name="Op Den Camp H."/>
            <person name="Overmann J."/>
            <person name="Amann R."/>
            <person name="Jetten M.S.M."/>
            <person name="Mascher T."/>
            <person name="Medema M.H."/>
            <person name="Devos D.P."/>
            <person name="Kaster A.-K."/>
            <person name="Ovreas L."/>
            <person name="Rohde M."/>
            <person name="Galperin M.Y."/>
            <person name="Jogler C."/>
        </authorList>
    </citation>
    <scope>NUCLEOTIDE SEQUENCE [LARGE SCALE GENOMIC DNA]</scope>
    <source>
        <strain evidence="17 18">Pla22</strain>
    </source>
</reference>
<evidence type="ECO:0000256" key="13">
    <source>
        <dbReference type="PIRSR" id="PIRSR001492-3"/>
    </source>
</evidence>
<comment type="subunit">
    <text evidence="9">Monomer.</text>
</comment>
<evidence type="ECO:0000313" key="17">
    <source>
        <dbReference type="EMBL" id="TWT52936.1"/>
    </source>
</evidence>
<dbReference type="Pfam" id="PF01676">
    <property type="entry name" value="Metalloenzyme"/>
    <property type="match status" value="1"/>
</dbReference>
<comment type="cofactor">
    <cofactor evidence="9">
        <name>Mn(2+)</name>
        <dbReference type="ChEBI" id="CHEBI:29035"/>
    </cofactor>
    <text evidence="9">Binds 2 manganese ions per subunit.</text>
</comment>
<evidence type="ECO:0000256" key="3">
    <source>
        <dbReference type="ARBA" id="ARBA00004798"/>
    </source>
</evidence>
<gene>
    <name evidence="9 17" type="primary">gpmI</name>
    <name evidence="17" type="ORF">Pla22_05640</name>
</gene>
<organism evidence="17 18">
    <name type="scientific">Rubripirellula amarantea</name>
    <dbReference type="NCBI Taxonomy" id="2527999"/>
    <lineage>
        <taxon>Bacteria</taxon>
        <taxon>Pseudomonadati</taxon>
        <taxon>Planctomycetota</taxon>
        <taxon>Planctomycetia</taxon>
        <taxon>Pirellulales</taxon>
        <taxon>Pirellulaceae</taxon>
        <taxon>Rubripirellula</taxon>
    </lineage>
</organism>
<dbReference type="CDD" id="cd16010">
    <property type="entry name" value="iPGM"/>
    <property type="match status" value="1"/>
</dbReference>
<evidence type="ECO:0000256" key="9">
    <source>
        <dbReference type="HAMAP-Rule" id="MF_01038"/>
    </source>
</evidence>
<dbReference type="Gene3D" id="3.40.1450.10">
    <property type="entry name" value="BPG-independent phosphoglycerate mutase, domain B"/>
    <property type="match status" value="1"/>
</dbReference>
<keyword evidence="6 9" id="KW-0324">Glycolysis</keyword>
<comment type="caution">
    <text evidence="17">The sequence shown here is derived from an EMBL/GenBank/DDBJ whole genome shotgun (WGS) entry which is preliminary data.</text>
</comment>
<comment type="pathway">
    <text evidence="3 9">Carbohydrate degradation; glycolysis; pyruvate from D-glyceraldehyde 3-phosphate: step 3/5.</text>
</comment>
<evidence type="ECO:0000256" key="7">
    <source>
        <dbReference type="ARBA" id="ARBA00023211"/>
    </source>
</evidence>
<feature type="binding site" evidence="9 13">
    <location>
        <position position="459"/>
    </location>
    <ligand>
        <name>Mn(2+)</name>
        <dbReference type="ChEBI" id="CHEBI:29035"/>
        <label>2</label>
    </ligand>
</feature>
<dbReference type="EC" id="5.4.2.12" evidence="9 10"/>
<feature type="binding site" evidence="9 13">
    <location>
        <position position="421"/>
    </location>
    <ligand>
        <name>Mn(2+)</name>
        <dbReference type="ChEBI" id="CHEBI:29035"/>
        <label>1</label>
    </ligand>
</feature>
<dbReference type="GO" id="GO:0006096">
    <property type="term" value="P:glycolytic process"/>
    <property type="evidence" value="ECO:0007669"/>
    <property type="project" value="UniProtKB-UniRule"/>
</dbReference>
<dbReference type="PANTHER" id="PTHR31637">
    <property type="entry name" value="2,3-BISPHOSPHOGLYCERATE-INDEPENDENT PHOSPHOGLYCERATE MUTASE"/>
    <property type="match status" value="1"/>
</dbReference>
<keyword evidence="7 9" id="KW-0464">Manganese</keyword>
<dbReference type="Proteomes" id="UP000316598">
    <property type="component" value="Unassembled WGS sequence"/>
</dbReference>
<keyword evidence="18" id="KW-1185">Reference proteome</keyword>
<evidence type="ECO:0000256" key="8">
    <source>
        <dbReference type="ARBA" id="ARBA00023235"/>
    </source>
</evidence>
<keyword evidence="5 9" id="KW-0479">Metal-binding</keyword>
<evidence type="ECO:0000256" key="14">
    <source>
        <dbReference type="SAM" id="MobiDB-lite"/>
    </source>
</evidence>
<evidence type="ECO:0000259" key="15">
    <source>
        <dbReference type="Pfam" id="PF01676"/>
    </source>
</evidence>
<dbReference type="Pfam" id="PF06415">
    <property type="entry name" value="iPGM_N"/>
    <property type="match status" value="1"/>
</dbReference>
<proteinExistence type="inferred from homology"/>
<dbReference type="GO" id="GO:0005829">
    <property type="term" value="C:cytosol"/>
    <property type="evidence" value="ECO:0007669"/>
    <property type="project" value="TreeGrafter"/>
</dbReference>
<name>A0A5C5WQ79_9BACT</name>
<evidence type="ECO:0000256" key="10">
    <source>
        <dbReference type="NCBIfam" id="TIGR01307"/>
    </source>
</evidence>
<dbReference type="InterPro" id="IPR006124">
    <property type="entry name" value="Metalloenzyme"/>
</dbReference>
<feature type="binding site" evidence="9 12">
    <location>
        <position position="349"/>
    </location>
    <ligand>
        <name>substrate</name>
    </ligand>
</feature>
<evidence type="ECO:0000259" key="16">
    <source>
        <dbReference type="Pfam" id="PF06415"/>
    </source>
</evidence>
<dbReference type="PANTHER" id="PTHR31637:SF0">
    <property type="entry name" value="2,3-BISPHOSPHOGLYCERATE-INDEPENDENT PHOSPHOGLYCERATE MUTASE"/>
    <property type="match status" value="1"/>
</dbReference>
<dbReference type="InterPro" id="IPR017850">
    <property type="entry name" value="Alkaline_phosphatase_core_sf"/>
</dbReference>
<evidence type="ECO:0000256" key="4">
    <source>
        <dbReference type="ARBA" id="ARBA00008819"/>
    </source>
</evidence>
<dbReference type="FunFam" id="3.40.1450.10:FF:000002">
    <property type="entry name" value="2,3-bisphosphoglycerate-independent phosphoglycerate mutase"/>
    <property type="match status" value="1"/>
</dbReference>
<feature type="binding site" evidence="9 13">
    <location>
        <position position="417"/>
    </location>
    <ligand>
        <name>Mn(2+)</name>
        <dbReference type="ChEBI" id="CHEBI:29035"/>
        <label>1</label>
    </ligand>
</feature>
<feature type="region of interest" description="Disordered" evidence="14">
    <location>
        <begin position="367"/>
        <end position="386"/>
    </location>
</feature>
<comment type="function">
    <text evidence="2 9">Catalyzes the interconversion of 2-phosphoglycerate and 3-phosphoglycerate.</text>
</comment>
<feature type="binding site" evidence="9 12">
    <location>
        <begin position="160"/>
        <end position="161"/>
    </location>
    <ligand>
        <name>substrate</name>
    </ligand>
</feature>
<evidence type="ECO:0000256" key="6">
    <source>
        <dbReference type="ARBA" id="ARBA00023152"/>
    </source>
</evidence>
<feature type="domain" description="Metalloenzyme" evidence="15">
    <location>
        <begin position="6"/>
        <end position="516"/>
    </location>
</feature>